<dbReference type="OrthoDB" id="4954307at2"/>
<feature type="compositionally biased region" description="Basic residues" evidence="1">
    <location>
        <begin position="236"/>
        <end position="251"/>
    </location>
</feature>
<sequence>MLMLDDTQVIKKGDKSVGIGHQHCGTTGDVRNCQVMVMLTYAAASGHTFYDRRLYLPQSWTGDRERCRAAGVPDEVAFATKPKMGLAMLQGAVAGDLLHYATVREQWERRSQGEGAKGQRAYDWTWFEVTLPGQIPADGFAHQTVDPPKHREEATGRRPRRLRVRVLPRPCPGRRPGHRGDREGRGPLEDRGEQRTRQTDHRPRPVPGPPMDVLAPARHLRDARPGLPNRPARPPPRPRTRTRSPRAARRP</sequence>
<dbReference type="Pfam" id="PF13546">
    <property type="entry name" value="DDE_5"/>
    <property type="match status" value="1"/>
</dbReference>
<dbReference type="PANTHER" id="PTHR33627">
    <property type="entry name" value="TRANSPOSASE"/>
    <property type="match status" value="1"/>
</dbReference>
<evidence type="ECO:0000313" key="4">
    <source>
        <dbReference type="Proteomes" id="UP000268329"/>
    </source>
</evidence>
<feature type="compositionally biased region" description="Basic and acidic residues" evidence="1">
    <location>
        <begin position="178"/>
        <end position="203"/>
    </location>
</feature>
<feature type="compositionally biased region" description="Basic residues" evidence="1">
    <location>
        <begin position="157"/>
        <end position="166"/>
    </location>
</feature>
<dbReference type="PANTHER" id="PTHR33627:SF1">
    <property type="entry name" value="TRANSPOSASE"/>
    <property type="match status" value="1"/>
</dbReference>
<proteinExistence type="predicted"/>
<dbReference type="Proteomes" id="UP000268329">
    <property type="component" value="Chromosome"/>
</dbReference>
<dbReference type="AlphaFoldDB" id="A0A3G2J8J7"/>
<organism evidence="3 4">
    <name type="scientific">Streptomyces dangxiongensis</name>
    <dbReference type="NCBI Taxonomy" id="1442032"/>
    <lineage>
        <taxon>Bacteria</taxon>
        <taxon>Bacillati</taxon>
        <taxon>Actinomycetota</taxon>
        <taxon>Actinomycetes</taxon>
        <taxon>Kitasatosporales</taxon>
        <taxon>Streptomycetaceae</taxon>
        <taxon>Streptomyces</taxon>
    </lineage>
</organism>
<dbReference type="InterPro" id="IPR038721">
    <property type="entry name" value="IS701-like_DDE_dom"/>
</dbReference>
<dbReference type="EMBL" id="CP033073">
    <property type="protein sequence ID" value="AYN38586.1"/>
    <property type="molecule type" value="Genomic_DNA"/>
</dbReference>
<name>A0A3G2J8J7_9ACTN</name>
<evidence type="ECO:0000259" key="2">
    <source>
        <dbReference type="Pfam" id="PF13546"/>
    </source>
</evidence>
<accession>A0A3G2J8J7</accession>
<dbReference type="InterPro" id="IPR039365">
    <property type="entry name" value="IS701-like"/>
</dbReference>
<feature type="compositionally biased region" description="Basic and acidic residues" evidence="1">
    <location>
        <begin position="147"/>
        <end position="156"/>
    </location>
</feature>
<dbReference type="KEGG" id="sdd:D9753_06245"/>
<protein>
    <submittedName>
        <fullName evidence="3">Transposase</fullName>
    </submittedName>
</protein>
<evidence type="ECO:0000313" key="3">
    <source>
        <dbReference type="EMBL" id="AYN38586.1"/>
    </source>
</evidence>
<evidence type="ECO:0000256" key="1">
    <source>
        <dbReference type="SAM" id="MobiDB-lite"/>
    </source>
</evidence>
<reference evidence="3 4" key="1">
    <citation type="submission" date="2018-10" db="EMBL/GenBank/DDBJ databases">
        <title>The genome of Streptomyces dangxiongensis Z022.</title>
        <authorList>
            <person name="Zhang B."/>
        </authorList>
    </citation>
    <scope>NUCLEOTIDE SEQUENCE [LARGE SCALE GENOMIC DNA]</scope>
    <source>
        <strain evidence="3 4">Z022</strain>
    </source>
</reference>
<gene>
    <name evidence="3" type="ORF">D9753_06245</name>
</gene>
<feature type="region of interest" description="Disordered" evidence="1">
    <location>
        <begin position="138"/>
        <end position="251"/>
    </location>
</feature>
<feature type="domain" description="Transposase IS701-like DDE" evidence="2">
    <location>
        <begin position="2"/>
        <end position="93"/>
    </location>
</feature>
<keyword evidence="4" id="KW-1185">Reference proteome</keyword>